<dbReference type="GO" id="GO:0000981">
    <property type="term" value="F:DNA-binding transcription factor activity, RNA polymerase II-specific"/>
    <property type="evidence" value="ECO:0000318"/>
    <property type="project" value="GO_Central"/>
</dbReference>
<organism evidence="3 4">
    <name type="scientific">Amborella trichopoda</name>
    <dbReference type="NCBI Taxonomy" id="13333"/>
    <lineage>
        <taxon>Eukaryota</taxon>
        <taxon>Viridiplantae</taxon>
        <taxon>Streptophyta</taxon>
        <taxon>Embryophyta</taxon>
        <taxon>Tracheophyta</taxon>
        <taxon>Spermatophyta</taxon>
        <taxon>Magnoliopsida</taxon>
        <taxon>Amborellales</taxon>
        <taxon>Amborellaceae</taxon>
        <taxon>Amborella</taxon>
    </lineage>
</organism>
<dbReference type="PANTHER" id="PTHR16223:SF215">
    <property type="entry name" value="OS02G0564700 PROTEIN"/>
    <property type="match status" value="1"/>
</dbReference>
<evidence type="ECO:0008006" key="5">
    <source>
        <dbReference type="Google" id="ProtNLM"/>
    </source>
</evidence>
<dbReference type="AlphaFoldDB" id="W1PY10"/>
<evidence type="ECO:0000313" key="3">
    <source>
        <dbReference type="EMBL" id="ERN12355.1"/>
    </source>
</evidence>
<gene>
    <name evidence="3" type="ORF">AMTR_s00025p00087300</name>
</gene>
<name>W1PY10_AMBTC</name>
<dbReference type="Proteomes" id="UP000017836">
    <property type="component" value="Unassembled WGS sequence"/>
</dbReference>
<dbReference type="HOGENOM" id="CLU_872516_0_0_1"/>
<evidence type="ECO:0000313" key="4">
    <source>
        <dbReference type="Proteomes" id="UP000017836"/>
    </source>
</evidence>
<keyword evidence="4" id="KW-1185">Reference proteome</keyword>
<dbReference type="GO" id="GO:0005634">
    <property type="term" value="C:nucleus"/>
    <property type="evidence" value="ECO:0000318"/>
    <property type="project" value="GO_Central"/>
</dbReference>
<dbReference type="GO" id="GO:0000978">
    <property type="term" value="F:RNA polymerase II cis-regulatory region sequence-specific DNA binding"/>
    <property type="evidence" value="ECO:0000318"/>
    <property type="project" value="GO_Central"/>
</dbReference>
<proteinExistence type="predicted"/>
<accession>W1PY10</accession>
<dbReference type="EMBL" id="KI392614">
    <property type="protein sequence ID" value="ERN12355.1"/>
    <property type="molecule type" value="Genomic_DNA"/>
</dbReference>
<comment type="subcellular location">
    <subcellularLocation>
        <location evidence="1">Nucleus</location>
    </subcellularLocation>
</comment>
<reference evidence="4" key="1">
    <citation type="journal article" date="2013" name="Science">
        <title>The Amborella genome and the evolution of flowering plants.</title>
        <authorList>
            <consortium name="Amborella Genome Project"/>
        </authorList>
    </citation>
    <scope>NUCLEOTIDE SEQUENCE [LARGE SCALE GENOMIC DNA]</scope>
</reference>
<protein>
    <recommendedName>
        <fullName evidence="5">BHLH domain-containing protein</fullName>
    </recommendedName>
</protein>
<keyword evidence="2" id="KW-0539">Nucleus</keyword>
<dbReference type="InterPro" id="IPR045843">
    <property type="entry name" value="IND-like"/>
</dbReference>
<dbReference type="PANTHER" id="PTHR16223">
    <property type="entry name" value="TRANSCRIPTION FACTOR BHLH83-RELATED"/>
    <property type="match status" value="1"/>
</dbReference>
<sequence>MKLNGIGFDGHEISEQNCPLRSIKFPFDRNEASSGLVIPSKFGNVNLVCSNSRPLHAIPIVENCLPGSSLEAGKRALGFQPDSSYINSRIPSDCMSKRIRNSAASIPVLALNSEISFTQLLNGDKSDAEMNLLGPFPELNIMTEQDSHASIIQVVKREMDLVCKDQPDANDIPAAIALRPPSIRALRGQATNPHSISERGDQASILDDIIDYVKYLQLQIKVLSKHKLCGKEPVHPLIHIEGFGHYELYNASYEPLEEKIAKLMESDTALTVQLLMSKGLSFMPMTFEDSYTPENLVRAPDWSPTWVEKLGGVQVDSPE</sequence>
<dbReference type="Gramene" id="ERN12355">
    <property type="protein sequence ID" value="ERN12355"/>
    <property type="gene ID" value="AMTR_s00025p00087300"/>
</dbReference>
<dbReference type="eggNOG" id="ENOG502RY75">
    <property type="taxonomic scope" value="Eukaryota"/>
</dbReference>
<evidence type="ECO:0000256" key="1">
    <source>
        <dbReference type="ARBA" id="ARBA00004123"/>
    </source>
</evidence>
<evidence type="ECO:0000256" key="2">
    <source>
        <dbReference type="ARBA" id="ARBA00023242"/>
    </source>
</evidence>
<dbReference type="GO" id="GO:0006357">
    <property type="term" value="P:regulation of transcription by RNA polymerase II"/>
    <property type="evidence" value="ECO:0000318"/>
    <property type="project" value="GO_Central"/>
</dbReference>